<name>A0AAN6NWC5_9PEZI</name>
<proteinExistence type="predicted"/>
<feature type="compositionally biased region" description="Low complexity" evidence="1">
    <location>
        <begin position="319"/>
        <end position="346"/>
    </location>
</feature>
<feature type="region of interest" description="Disordered" evidence="1">
    <location>
        <begin position="311"/>
        <end position="360"/>
    </location>
</feature>
<dbReference type="AlphaFoldDB" id="A0AAN6NWC5"/>
<gene>
    <name evidence="2" type="ORF">QBC32DRAFT_344192</name>
</gene>
<feature type="region of interest" description="Disordered" evidence="1">
    <location>
        <begin position="1"/>
        <end position="72"/>
    </location>
</feature>
<feature type="compositionally biased region" description="Low complexity" evidence="1">
    <location>
        <begin position="32"/>
        <end position="48"/>
    </location>
</feature>
<evidence type="ECO:0000313" key="2">
    <source>
        <dbReference type="EMBL" id="KAK3951338.1"/>
    </source>
</evidence>
<dbReference type="EMBL" id="MU859150">
    <property type="protein sequence ID" value="KAK3951338.1"/>
    <property type="molecule type" value="Genomic_DNA"/>
</dbReference>
<comment type="caution">
    <text evidence="2">The sequence shown here is derived from an EMBL/GenBank/DDBJ whole genome shotgun (WGS) entry which is preliminary data.</text>
</comment>
<reference evidence="2" key="1">
    <citation type="journal article" date="2023" name="Mol. Phylogenet. Evol.">
        <title>Genome-scale phylogeny and comparative genomics of the fungal order Sordariales.</title>
        <authorList>
            <person name="Hensen N."/>
            <person name="Bonometti L."/>
            <person name="Westerberg I."/>
            <person name="Brannstrom I.O."/>
            <person name="Guillou S."/>
            <person name="Cros-Aarteil S."/>
            <person name="Calhoun S."/>
            <person name="Haridas S."/>
            <person name="Kuo A."/>
            <person name="Mondo S."/>
            <person name="Pangilinan J."/>
            <person name="Riley R."/>
            <person name="LaButti K."/>
            <person name="Andreopoulos B."/>
            <person name="Lipzen A."/>
            <person name="Chen C."/>
            <person name="Yan M."/>
            <person name="Daum C."/>
            <person name="Ng V."/>
            <person name="Clum A."/>
            <person name="Steindorff A."/>
            <person name="Ohm R.A."/>
            <person name="Martin F."/>
            <person name="Silar P."/>
            <person name="Natvig D.O."/>
            <person name="Lalanne C."/>
            <person name="Gautier V."/>
            <person name="Ament-Velasquez S.L."/>
            <person name="Kruys A."/>
            <person name="Hutchinson M.I."/>
            <person name="Powell A.J."/>
            <person name="Barry K."/>
            <person name="Miller A.N."/>
            <person name="Grigoriev I.V."/>
            <person name="Debuchy R."/>
            <person name="Gladieux P."/>
            <person name="Hiltunen Thoren M."/>
            <person name="Johannesson H."/>
        </authorList>
    </citation>
    <scope>NUCLEOTIDE SEQUENCE</scope>
    <source>
        <strain evidence="2">CBS 626.80</strain>
    </source>
</reference>
<evidence type="ECO:0000313" key="3">
    <source>
        <dbReference type="Proteomes" id="UP001303222"/>
    </source>
</evidence>
<reference evidence="2" key="2">
    <citation type="submission" date="2023-06" db="EMBL/GenBank/DDBJ databases">
        <authorList>
            <consortium name="Lawrence Berkeley National Laboratory"/>
            <person name="Mondo S.J."/>
            <person name="Hensen N."/>
            <person name="Bonometti L."/>
            <person name="Westerberg I."/>
            <person name="Brannstrom I.O."/>
            <person name="Guillou S."/>
            <person name="Cros-Aarteil S."/>
            <person name="Calhoun S."/>
            <person name="Haridas S."/>
            <person name="Kuo A."/>
            <person name="Pangilinan J."/>
            <person name="Riley R."/>
            <person name="Labutti K."/>
            <person name="Andreopoulos B."/>
            <person name="Lipzen A."/>
            <person name="Chen C."/>
            <person name="Yanf M."/>
            <person name="Daum C."/>
            <person name="Ng V."/>
            <person name="Clum A."/>
            <person name="Steindorff A."/>
            <person name="Ohm R."/>
            <person name="Martin F."/>
            <person name="Silar P."/>
            <person name="Natvig D."/>
            <person name="Lalanne C."/>
            <person name="Gautier V."/>
            <person name="Ament-Velasquez S.L."/>
            <person name="Kruys A."/>
            <person name="Hutchinson M.I."/>
            <person name="Powell A.J."/>
            <person name="Barry K."/>
            <person name="Miller A.N."/>
            <person name="Grigoriev I.V."/>
            <person name="Debuchy R."/>
            <person name="Gladieux P."/>
            <person name="Thoren M.H."/>
            <person name="Johannesson H."/>
        </authorList>
    </citation>
    <scope>NUCLEOTIDE SEQUENCE</scope>
    <source>
        <strain evidence="2">CBS 626.80</strain>
    </source>
</reference>
<evidence type="ECO:0000256" key="1">
    <source>
        <dbReference type="SAM" id="MobiDB-lite"/>
    </source>
</evidence>
<feature type="compositionally biased region" description="Polar residues" evidence="1">
    <location>
        <begin position="63"/>
        <end position="72"/>
    </location>
</feature>
<protein>
    <submittedName>
        <fullName evidence="2">Uncharacterized protein</fullName>
    </submittedName>
</protein>
<dbReference type="Proteomes" id="UP001303222">
    <property type="component" value="Unassembled WGS sequence"/>
</dbReference>
<feature type="region of interest" description="Disordered" evidence="1">
    <location>
        <begin position="219"/>
        <end position="238"/>
    </location>
</feature>
<sequence length="410" mass="44085">MSKTPHLANVESMSSMASQPDLLPPPSYTEATGSTSGPSRSTTTSTFSVPGPGSAPVPIPTGIRTSGESPLTTHLRTLPSRLRSAQHSHSTAQSSREAILAAQCVPHIEWFIDDVVNLPKTPRVAELLLVPTEALPGVESTSGYETSTGRELARKRAERDDKGWELAGHGANERMEEEEGEVVKLVCVCVSAAYAPEQHKIHAVTPDEKGRHGPVDMDRKGHRTGNNSAGSVCGSGPARSHAGGDYTFGDWGRFETTGKTSSSSSSPSRSRSMSHFMLGPEETWNWFTTPILARRIALLLRPEPTLARKTVQAAVEAAPKTPTSPSSSKKSGFGSFFRRSSSKSDPQTPPPPLPTERVITPVRHGAMLEDDGITMTVRAEEVTFRRENEFGVWESLTGWAVVVSIKVGSL</sequence>
<accession>A0AAN6NWC5</accession>
<keyword evidence="3" id="KW-1185">Reference proteome</keyword>
<organism evidence="2 3">
    <name type="scientific">Pseudoneurospora amorphoporcata</name>
    <dbReference type="NCBI Taxonomy" id="241081"/>
    <lineage>
        <taxon>Eukaryota</taxon>
        <taxon>Fungi</taxon>
        <taxon>Dikarya</taxon>
        <taxon>Ascomycota</taxon>
        <taxon>Pezizomycotina</taxon>
        <taxon>Sordariomycetes</taxon>
        <taxon>Sordariomycetidae</taxon>
        <taxon>Sordariales</taxon>
        <taxon>Sordariaceae</taxon>
        <taxon>Pseudoneurospora</taxon>
    </lineage>
</organism>